<dbReference type="RefSeq" id="WP_013452860.1">
    <property type="nucleotide sequence ID" value="NC_014759.1"/>
</dbReference>
<keyword evidence="3" id="KW-1185">Reference proteome</keyword>
<dbReference type="Proteomes" id="UP000008720">
    <property type="component" value="Chromosome"/>
</dbReference>
<proteinExistence type="predicted"/>
<evidence type="ECO:0000256" key="1">
    <source>
        <dbReference type="SAM" id="Phobius"/>
    </source>
</evidence>
<dbReference type="AlphaFoldDB" id="E4TRH5"/>
<reference evidence="2 3" key="1">
    <citation type="journal article" date="2011" name="Stand. Genomic Sci.">
        <title>Complete genome sequence of Marivirga tractuosa type strain (H-43).</title>
        <authorList>
            <person name="Pagani I."/>
            <person name="Chertkov O."/>
            <person name="Lapidus A."/>
            <person name="Lucas S."/>
            <person name="Del Rio T.G."/>
            <person name="Tice H."/>
            <person name="Copeland A."/>
            <person name="Cheng J.F."/>
            <person name="Nolan M."/>
            <person name="Saunders E."/>
            <person name="Pitluck S."/>
            <person name="Held B."/>
            <person name="Goodwin L."/>
            <person name="Liolios K."/>
            <person name="Ovchinikova G."/>
            <person name="Ivanova N."/>
            <person name="Mavromatis K."/>
            <person name="Pati A."/>
            <person name="Chen A."/>
            <person name="Palaniappan K."/>
            <person name="Land M."/>
            <person name="Hauser L."/>
            <person name="Jeffries C.D."/>
            <person name="Detter J.C."/>
            <person name="Han C."/>
            <person name="Tapia R."/>
            <person name="Ngatchou-Djao O.D."/>
            <person name="Rohde M."/>
            <person name="Goker M."/>
            <person name="Spring S."/>
            <person name="Sikorski J."/>
            <person name="Woyke T."/>
            <person name="Bristow J."/>
            <person name="Eisen J.A."/>
            <person name="Markowitz V."/>
            <person name="Hugenholtz P."/>
            <person name="Klenk H.P."/>
            <person name="Kyrpides N.C."/>
        </authorList>
    </citation>
    <scope>NUCLEOTIDE SEQUENCE [LARGE SCALE GENOMIC DNA]</scope>
    <source>
        <strain evidence="3">ATCC 23168 / DSM 4126 / NBRC 15989 / NCIMB 1408 / VKM B-1430 / H-43</strain>
    </source>
</reference>
<keyword evidence="1" id="KW-0472">Membrane</keyword>
<evidence type="ECO:0000313" key="3">
    <source>
        <dbReference type="Proteomes" id="UP000008720"/>
    </source>
</evidence>
<dbReference type="OrthoDB" id="979326at2"/>
<name>E4TRH5_MARTH</name>
<keyword evidence="1" id="KW-1133">Transmembrane helix</keyword>
<organism evidence="2 3">
    <name type="scientific">Marivirga tractuosa (strain ATCC 23168 / DSM 4126 / NBRC 15989 / NCIMB 1408 / VKM B-1430 / H-43)</name>
    <name type="common">Microscilla tractuosa</name>
    <name type="synonym">Flexibacter tractuosus</name>
    <dbReference type="NCBI Taxonomy" id="643867"/>
    <lineage>
        <taxon>Bacteria</taxon>
        <taxon>Pseudomonadati</taxon>
        <taxon>Bacteroidota</taxon>
        <taxon>Cytophagia</taxon>
        <taxon>Cytophagales</taxon>
        <taxon>Marivirgaceae</taxon>
        <taxon>Marivirga</taxon>
    </lineage>
</organism>
<dbReference type="EMBL" id="CP002349">
    <property type="protein sequence ID" value="ADR20709.1"/>
    <property type="molecule type" value="Genomic_DNA"/>
</dbReference>
<feature type="transmembrane region" description="Helical" evidence="1">
    <location>
        <begin position="12"/>
        <end position="30"/>
    </location>
</feature>
<protein>
    <submittedName>
        <fullName evidence="2">Uncharacterized protein</fullName>
    </submittedName>
</protein>
<dbReference type="KEGG" id="mtt:Ftrac_0707"/>
<accession>E4TRH5</accession>
<gene>
    <name evidence="2" type="ordered locus">Ftrac_0707</name>
</gene>
<evidence type="ECO:0000313" key="2">
    <source>
        <dbReference type="EMBL" id="ADR20709.1"/>
    </source>
</evidence>
<dbReference type="HOGENOM" id="CLU_1169567_0_0_10"/>
<keyword evidence="1" id="KW-0812">Transmembrane</keyword>
<sequence length="237" mass="26722">MKSKLNTQQLFLEFISVVFAVILALVLNGWRESSALNDNLLSVEKSILKEVERNDALLKKSYSYRKDLLQKLYSNQNLLLAVSISDFDFDINDNSKLEHFFTTALIFGQKEYRDVKVMQEGSARVIILDNSVFDLILEDDTLKVLGVGNIDLKIPDLNNRSWDLAQATGTIVKMEISLVEKLGIVNALIETYVKTSESAVEMVYDGKQKGLLSVLEDLNNLEAKIIKANSSLIEELK</sequence>